<dbReference type="RefSeq" id="XP_023587445.1">
    <property type="nucleotide sequence ID" value="XM_023731677.1"/>
</dbReference>
<evidence type="ECO:0000256" key="1">
    <source>
        <dbReference type="ARBA" id="ARBA00004123"/>
    </source>
</evidence>
<evidence type="ECO:0000259" key="4">
    <source>
        <dbReference type="PROSITE" id="PS50106"/>
    </source>
</evidence>
<gene>
    <name evidence="6" type="primary">AHNAK2</name>
</gene>
<feature type="compositionally biased region" description="Polar residues" evidence="3">
    <location>
        <begin position="5156"/>
        <end position="5174"/>
    </location>
</feature>
<dbReference type="SUPFAM" id="SSF50156">
    <property type="entry name" value="PDZ domain-like"/>
    <property type="match status" value="1"/>
</dbReference>
<organism evidence="5 6">
    <name type="scientific">Trichechus manatus latirostris</name>
    <name type="common">Florida manatee</name>
    <dbReference type="NCBI Taxonomy" id="127582"/>
    <lineage>
        <taxon>Eukaryota</taxon>
        <taxon>Metazoa</taxon>
        <taxon>Chordata</taxon>
        <taxon>Craniata</taxon>
        <taxon>Vertebrata</taxon>
        <taxon>Euteleostomi</taxon>
        <taxon>Mammalia</taxon>
        <taxon>Eutheria</taxon>
        <taxon>Afrotheria</taxon>
        <taxon>Sirenia</taxon>
        <taxon>Trichechidae</taxon>
        <taxon>Trichechus</taxon>
    </lineage>
</organism>
<dbReference type="Proteomes" id="UP000248480">
    <property type="component" value="Unplaced"/>
</dbReference>
<sequence>MSRPESMQGATEVMLKTEVEVGASGYSVTGGGSQGIFVKQVLKESSAAKLFSLREGDQLLSATIFFDDIKYEDALKILQYSEPYKVQFGIKRKLPDRENEEGALSDAQHGPKGLEKQDKEVADGCAEGPIKILEGGGDQDSLLPKAREGRGRRPQKERLSWPKFQAMRPKYGQGPRRSHSSSEAYERGAPDVSPTSTDTEAQLPGEEQELQGGQHTRKFLSLRFWMGSGRPGKGAQGGPVPGVLEEAEFLDTGVLLSTEPSGYGEGVPEEAAGPAARRRKKKTKEDTAQEEVAGQTGPRGGPASEQAWGEKGDAVRELEAGIAKLSLQDATVANGTQSSLPEIRVRIPHLQTPCFGVSKQKVLDAETAISEPQLGLQPGRLSGEVPGPRVEVEGEAESLGAGAPQEDLPEHGDQRRQRQTAGQAGAIVRAEEKDVEGIEGKLKMPKFKMPSFGWSPSKEPKTPGAKHPQEARGSQVIAGTARPQARASETETEPEHDEQQRKTSIKLPGGRADGVSLEGDVSLADKDVVTKDSKFKMPKFKMPSFGVSAPSKEEASSVDVSLPRVGVEASLPSLEGNIQAAEVKAQLPAKEVDMRGETISIKMTGEVSVGDTRVQEEEAGLKENMPKVQIPGTKMPKVDLKGIKVDVSLPDVEVSLPKVSVDSPAPRSSGKGVKVEGEVKLRDKDMKTKDSKFKMPSFKIPSFGASPASKAIEAPVDVPLPEAQVDVSLPSTEGEVKTGDLSIQLPSADVEEKGGEVGVKVPEGQLSKGELTGQAVGSDLKGHLPKFQMPSVTMTKVDFKAPQVDIKGPEVDTKAIKGEVATPDVDVSLPRMEVDNQVPGTKVEGDVTLGHKDSVVKDSKFKMPKFKMPSFGVSAPSKSIEASVDGSLQEAQVDVSLPSPKGEVKTGDLSIQLPSADVEAKVGEVGMKLPEGLLPEGQLPHGELAGQAVGDELKGHLPKFQIPSVKMPKVDFKAPQVDTKGPKVDLKGPKLDMKGFKGEVDNTDLEVALPSVEVDIQALGAKLEGDVSLGDKDLATKDSRFKMPKFKMPSFGVSAPRKDLGSSVDLPGPKEGMESSLPSLGVEITPAEGSIPVPRADITQPGAELDLSVPEVEVTVGELKDKTEGARIKEQLPKVQMPDIKMPKVDLKGPKVDISFPEVDVSLPKVEVSAPAPRISMEGVKVDGDVKMEDKNIKTKEGKFKMPSFQMPSFGVSVPSKSTEASVDVSLPEAQVDVSLPSPKEEVKTGDLSIQLPSADMEVKGGEVSIKVPEGQLSKGELTGQAVGSGLKGHLPKFQMPSVTVPKVDFRAPQVDIKGPKVDLKGPKEDLKALKREVATPDVDVSLPSVEVDIQAPDTKVESDMSLGHKDSVVKDSKFKMPKFKMPSFGVSAPSKSIKASVDVSLQEAQVDVALPSPKGEVKTGDLSIQLPSADVEVKGGEVGVKLPEGQLPEGQLPQGELAGQAIGDELKGHLPKFQIPSIKVPKVDFKAPQVHIKGPKVDLKGPKLDMKGFKGEVDNTNVQVALPTVEVDIQAPGAKVEGDVSLGDKDLATKDSKFKMPKFKMPSFGVSAPRTDLGIPLDLSVPKVGAESSLPSLGVEIAPTEGSIPMPSADITLTGTELDVSLPLVEVAAGEIKDKTEGARIKGQLPKVQTPDIKMPKVDLKGPKVDISLPEVDVSLPKVDMDAPVPGISMEGVKVEGDVKMEDKDIKTKEGKFKMPSFKMPSFGVSVPSKSMEASVDVSLPETKVVVSLPSTEAEVKTSDLSIHLTSADKEGKSGEVGVKLPKRQLPEGDLAGQAVGARLKGDQPKFQTPDIKLPKVDFKAPHVDIEGPKMDLKASKVDISLPKVDLSLPKVEVDAPAPGISMEGVKMEDVKMEYVKTKDSKFKMPSFKMPSFGVSVPSKSTEASMDVSLPETQVDVSLPSIEGEVKIDDLSIQLPSANVEVKGGEVGIKFPEGQPSKGELMGQADGSGLKGHLPKFQMPSVKAPQVDIKGPKVDLKGPKEDLKALKGEVATPDVDMSLPSVEVDIQGPDSKVEGDMSLGDKDLAAKDSKFKMPKFKMPSFGVSAPRKNLGTSVDLPGPKSGAESSLHSLGVEIAPAEGSIPVLSADIALPGMELDVSHPEVELAAGELKGKTEGAKIKGHLTKVQMLDIKRPKVELKDPKVDISLPEENVLLPKVDVDAPSPGISMKGVKVEDVRMEDKDIKAKESKFKMPSIKMTSFGMSAPSKSMEASVDMSLPEAKAEVSLPSIERKVKTCDLSVQLPSADKEGKGGEEGVKLLVGQLPEGDLAGQAVGAGLKGHQPKLQMPDIKMPKVDFKAPDVDIEDPKVDQKCPKKDVKGPKGEVTTTVVQVSMPSVEMDIQAPEKNVVLGDKDLATKTSKFKMPKFKVPSFGVSTPSKSIEASMDVSLPEAQVDMSLPSIEGEVKTSDVSIQLPSADMEVKDGKVGVKDPDGLLSKEELTGQAIGSGFKGHLSKFQMPSVTVPKVDFKASQVDVKGPKVDLKGPKEDLKALKGEVASPDVHMSLPSIEVDIQAPDAKVEGDVSLEDKDLVIKDSKFKMPKFKMPSFGLSAPSKSIEASVDVPLQEVQVDVSLPSPRGEVKTGDLSIQLPSADVEVKDGEVGMNLPEGQLPEGQLPQGELTGQAMVEEFKGHLPKFQITSIKMPKVDFKAPQVDTKGPKMDLKGPKLDMKGFKGEVDNTDMEVALPSVEVDIQAPDAKVEGRVSLRDKDSATKDSRFKMPKFRIPSFGVSAPGKDLGTSVDLPGPKVGVESSLPSFGVQIAPAEGSIPVPSADIIPLGAELDVSLPEVEVAAGKLKGKTEMARIKGDLSKVQMPDIKMPTVDLKGPKVDISLPEVDMSLPKVEVDALAHGISMEGGKVEGDVKMEDKTTKAKEGKFKLPSIKMPSFGVSAPSKSTEASVDVSLPEAAVDVSLPSIEGEVKTSDFSIQPPSADVEVQGGEVGAKVPEGQLSKGELMGQADGSGLKGHLPKFQMPSVTVPKVDFKAPQVDIKGPKVDLKGPKEDLKALKGEVATPDVDMSLPSVEVDIRVPGTKVEGDVSLGDKDLVIKDSKFKMPKFKIPSFGVSVPSKSIEASVDTSLQEAQVDVSLPSPKGEVKTGDLSIQLPSADVEVKGGEVDMKLREGPLPEGQLPQGELAGQASGEELKGHLPKFQIPSIRMPKVDFKAPQVDTKGPKMDLKGPKLDMKGFKGEVDNTDMEVALPSVKVDIQATGAKVEGDVCLGDKDLATKDSKFKMPKLKMPSFRVSAPSKDLGSSVDLPGPKTGAESFPHSVGVEITAAEGSIPVPCADIALSGAELDLSFPDVEVAAGELKGKTEGARIKGQLPKVQMPDIKMPMVDLKGPKVDISLPEVDVSLPKVEVDAPAPSISMKGVKMDGDVMMEDKDIKAKESKFKMPSIKMPSFGVSAPSKSMEASVDASLSEAKVDVSFPSIKGDVKTSDLSIQLSSANKEGKGGEVDVKLPEGQLPEGDLVGQAVGARLKGHLPKFQMPDIKMPKVDFEAPHVDIKDPKVDLKGPKVDIGLPEVDMPLSKVEADALAPRISMEGMKVEGDVKMEDKDVKTKYGKFKVPSFKMPSFGVSRPSKSTEASLDVSLPEAQVDVSFPSTEGVVKTGDLSIQLPSANVEVKGGEVGVKFSEGQLSKGELTGQADGSGLEGHLPKFQMPSVTVPKVDIKGPKVDLKGPKEDLKALKGEVATTDVDVSLPSVEVNIQAPSTKVEGDVSLGHKDLVIKDSKFKMPKFKMPSFGVSAPSKSIEASVDGSLQEAQVDVALPSPKGEVKTGDLSLQLPSADVEVKGGEVGIKLPEGQFPERDELKGHLPKFQEPSIKMPKVDFKAPQVDIKGPKMDLKGPKLDMKGFKGEGDNTDVEVALPSVEVDIQAPGAKVEGDASLGDKDLATKDSKFKMPKFKMPSFGVSAPRKDLGTSVDLSGPKVSAESSLPSLGVAIAPAEGSIPVPCADITLPGAKLDLPLPEVEVATGELKGKTEGARIKGHLPKVQVPDIKLPKVDLKGPKVDVSLCEVDVSLPSVEVGAPAPGISMEGVKVEGDVKMEDKDVKTKDGKFKMPSFKMPSFGVSTPSKSLQASVDMSLPEAQVDASLPFTEGEVKTSDLSIQLPSADVEVKGGKVGIKVPESQLSKEEPTGQAVGSGLKGHLPKFQMPSVTVPKVDFKAPQVDIKGPKVDLKGPQVDLKALKGEVAIPDMDSSLPSVEKDIQVVGIEVEDDVSLRDKVVKDSKFKLPKFKMPSFGVSARSKDLGTSVDLPAPKVDANMSLPSLEVESSPAKGSIPVPSADITLSAAELDMSLPEVEVAAGELKGKSKGATIKGHLPEVQIPDIKMPEVDLKGTKVDISLSDVEVPLPKVLLDAPAPKLSLEGTKVEGDVKLGDKDVKTKDSKFKMPSFKMPSFGASVPSKSIKAPGDVSLPEAQVDVSLPSSEGEVKTSDLRIQLPSADMEVKGGEVGVKLPEGQLPERELKVQALGDEFKGHLPKFQMPKVDFKAPQEVLKDPKVDLKVLKGDKATEDTEVSLPSVELDIQAQGTKVEGDASLGDKDVVVKDSRFRMPRRLSMPSFGKSSSRVATGSSQVAGSVKCPELTVSTATTEPGLSASGPDVPDSSVGVTTALPVGNDGEKSKAKKPHFKMPKGFFPPLKSSKDQVTPHQDSGVPPPQHVSAALPDIPAGLSQEEVSASGTQSPPVPKVGLAGLPSAKLDLRVPREESVLPSSHGVTLTKYQVMLAMATVHAELPPDTIPVPNTDAPLPSHEGSAELQPHDKAPASTETLPSPGGPLAPATYGGVTFPKFHKPKFGFSVLTAADAEGGGSAAEKIEASPPPCTALPSADAPVCTGLEGHSGPDITAAVALGEAPSHDTECEAKGSPFKRPRLKLPSLSWSPKEAGPQRDPEGSSADTELSLGLDPDQPGAQTGIHASQVEADADLPPEKDGSKGRMRKSGFTMPKLPFSKVKGGPGLPPGEVQPCLSGPKAAAERTSSDKDVAGGAPDGEDQDPTLGLTKPVHRPSEAEVEVSWPEATTRLPEHDPSLQESSVGLGLKDSPAHPPHREGTAPPMEQALQPASALLGADTHTVESLDGDAQATGAPAGSKEGWFRVPKFHLPGFWRASTKEKSKAAVAEAQGPGPGGGDAAAGVQTQGANVQGSTEETAVSLQPTDAKADGTASETDSYADVLKRDVHGTGLNMSLATARAAAADLSAPEAGVGPGEGSLPLWMPLGRLSEGQFPPGQTDETAPPGPEGGPTSVEEGAERQLAPTEGPLKLKTSQTEMPAQVSVIQVDRLWEDSVVTVTFPKLKSPRFAFHASSTDADVFVPSVREVPCLGTGTEGDLQGESPGVWGATILKAGSGVPAEQPGDAADSSEASPRSRVRVHIQGARVESQAVTAGSGVTPVSTESSGPEAFPTQIVRESEVPASEIQMPSYGFSLLKVKIPEPPQQARVHVAIHGSQAGEASEEAPQKAAPEVDPISADLQPDTGEPFEIISASVSVPRLHACPSEVPAGRQGADSCSDEEPAEILEFPSEDSREVATLPADEDVGQKEKLASKKPSGLFRFWLPNIGFSSSVDETCSDPRDDVQISAPIETQPEAGPETELPKKQEKAGWFRFPRLGFSSSPTRKSKSTKDEAKLAEQTVQEEGVTFFDTHESFSPEDKEEGELAEAGPACGMETSTARTEQSLLEQEEHASGESAPRPTTK</sequence>
<feature type="region of interest" description="Disordered" evidence="3">
    <location>
        <begin position="5399"/>
        <end position="5419"/>
    </location>
</feature>
<feature type="domain" description="PDZ" evidence="4">
    <location>
        <begin position="12"/>
        <end position="79"/>
    </location>
</feature>
<feature type="region of interest" description="Disordered" evidence="3">
    <location>
        <begin position="5364"/>
        <end position="5384"/>
    </location>
</feature>
<feature type="region of interest" description="Disordered" evidence="3">
    <location>
        <begin position="5132"/>
        <end position="5188"/>
    </location>
</feature>
<feature type="region of interest" description="Disordered" evidence="3">
    <location>
        <begin position="4874"/>
        <end position="5112"/>
    </location>
</feature>
<dbReference type="PROSITE" id="PS50106">
    <property type="entry name" value="PDZ"/>
    <property type="match status" value="1"/>
</dbReference>
<dbReference type="STRING" id="127582.A0A2Y9QVS2"/>
<feature type="region of interest" description="Disordered" evidence="3">
    <location>
        <begin position="4763"/>
        <end position="4798"/>
    </location>
</feature>
<accession>A0A2Y9QVS2</accession>
<dbReference type="KEGG" id="tmu:101353911"/>
<evidence type="ECO:0000256" key="3">
    <source>
        <dbReference type="SAM" id="MobiDB-lite"/>
    </source>
</evidence>
<dbReference type="GO" id="GO:0043484">
    <property type="term" value="P:regulation of RNA splicing"/>
    <property type="evidence" value="ECO:0007669"/>
    <property type="project" value="TreeGrafter"/>
</dbReference>
<dbReference type="InParanoid" id="A0A2Y9QVS2"/>
<feature type="region of interest" description="Disordered" evidence="3">
    <location>
        <begin position="394"/>
        <end position="522"/>
    </location>
</feature>
<dbReference type="InterPro" id="IPR052082">
    <property type="entry name" value="Myelin_sheath_structural"/>
</dbReference>
<evidence type="ECO:0000313" key="5">
    <source>
        <dbReference type="Proteomes" id="UP000248480"/>
    </source>
</evidence>
<feature type="compositionally biased region" description="Basic and acidic residues" evidence="3">
    <location>
        <begin position="429"/>
        <end position="442"/>
    </location>
</feature>
<dbReference type="PANTHER" id="PTHR23348:SF37">
    <property type="entry name" value="PROTEIN AHNAK2"/>
    <property type="match status" value="1"/>
</dbReference>
<dbReference type="GO" id="GO:0005634">
    <property type="term" value="C:nucleus"/>
    <property type="evidence" value="ECO:0007669"/>
    <property type="project" value="UniProtKB-SubCell"/>
</dbReference>
<feature type="compositionally biased region" description="Basic and acidic residues" evidence="3">
    <location>
        <begin position="112"/>
        <end position="122"/>
    </location>
</feature>
<feature type="region of interest" description="Disordered" evidence="3">
    <location>
        <begin position="539"/>
        <end position="560"/>
    </location>
</feature>
<feature type="region of interest" description="Disordered" evidence="3">
    <location>
        <begin position="4611"/>
        <end position="4685"/>
    </location>
</feature>
<dbReference type="InterPro" id="IPR036034">
    <property type="entry name" value="PDZ_sf"/>
</dbReference>
<feature type="region of interest" description="Disordered" evidence="3">
    <location>
        <begin position="5218"/>
        <end position="5270"/>
    </location>
</feature>
<keyword evidence="2" id="KW-0539">Nucleus</keyword>
<comment type="subcellular location">
    <subcellularLocation>
        <location evidence="1">Nucleus</location>
    </subcellularLocation>
</comment>
<feature type="region of interest" description="Disordered" evidence="3">
    <location>
        <begin position="257"/>
        <end position="312"/>
    </location>
</feature>
<reference evidence="6" key="1">
    <citation type="submission" date="2025-08" db="UniProtKB">
        <authorList>
            <consortium name="RefSeq"/>
        </authorList>
    </citation>
    <scope>IDENTIFICATION</scope>
</reference>
<evidence type="ECO:0000313" key="6">
    <source>
        <dbReference type="RefSeq" id="XP_023587445.1"/>
    </source>
</evidence>
<feature type="region of interest" description="Disordered" evidence="3">
    <location>
        <begin position="5540"/>
        <end position="5560"/>
    </location>
</feature>
<feature type="compositionally biased region" description="Basic and acidic residues" evidence="3">
    <location>
        <begin position="4993"/>
        <end position="5003"/>
    </location>
</feature>
<feature type="compositionally biased region" description="Basic and acidic residues" evidence="3">
    <location>
        <begin position="145"/>
        <end position="160"/>
    </location>
</feature>
<dbReference type="InterPro" id="IPR001478">
    <property type="entry name" value="PDZ"/>
</dbReference>
<name>A0A2Y9QVS2_TRIMA</name>
<protein>
    <submittedName>
        <fullName evidence="6">Protein AHNAK2</fullName>
    </submittedName>
</protein>
<proteinExistence type="predicted"/>
<evidence type="ECO:0000256" key="2">
    <source>
        <dbReference type="ARBA" id="ARBA00023242"/>
    </source>
</evidence>
<feature type="compositionally biased region" description="Basic and acidic residues" evidence="3">
    <location>
        <begin position="2324"/>
        <end position="2341"/>
    </location>
</feature>
<dbReference type="GeneID" id="101353911"/>
<dbReference type="PANTHER" id="PTHR23348">
    <property type="entry name" value="PERIAXIN/AHNAK"/>
    <property type="match status" value="1"/>
</dbReference>
<dbReference type="Gene3D" id="2.30.42.10">
    <property type="match status" value="1"/>
</dbReference>
<dbReference type="CTD" id="113146"/>
<feature type="region of interest" description="Disordered" evidence="3">
    <location>
        <begin position="5582"/>
        <end position="5712"/>
    </location>
</feature>
<keyword evidence="5" id="KW-1185">Reference proteome</keyword>
<feature type="region of interest" description="Disordered" evidence="3">
    <location>
        <begin position="2324"/>
        <end position="2343"/>
    </location>
</feature>
<feature type="compositionally biased region" description="Basic and acidic residues" evidence="3">
    <location>
        <begin position="5610"/>
        <end position="5619"/>
    </location>
</feature>
<feature type="compositionally biased region" description="Polar residues" evidence="3">
    <location>
        <begin position="5684"/>
        <end position="5695"/>
    </location>
</feature>
<dbReference type="GO" id="GO:0043034">
    <property type="term" value="C:costamere"/>
    <property type="evidence" value="ECO:0007669"/>
    <property type="project" value="TreeGrafter"/>
</dbReference>
<dbReference type="FunCoup" id="A0A2Y9QVS2">
    <property type="interactions" value="439"/>
</dbReference>
<feature type="region of interest" description="Disordered" evidence="3">
    <location>
        <begin position="97"/>
        <end position="214"/>
    </location>
</feature>